<keyword evidence="3" id="KW-0677">Repeat</keyword>
<evidence type="ECO:0000256" key="2">
    <source>
        <dbReference type="ARBA" id="ARBA00022723"/>
    </source>
</evidence>
<dbReference type="InterPro" id="IPR036236">
    <property type="entry name" value="Znf_C2H2_sf"/>
</dbReference>
<evidence type="ECO:0000256" key="8">
    <source>
        <dbReference type="ARBA" id="ARBA00023242"/>
    </source>
</evidence>
<dbReference type="SUPFAM" id="SSF57667">
    <property type="entry name" value="beta-beta-alpha zinc fingers"/>
    <property type="match status" value="3"/>
</dbReference>
<keyword evidence="4 9" id="KW-0863">Zinc-finger</keyword>
<dbReference type="Pfam" id="PF23561">
    <property type="entry name" value="zf-C2H2_15"/>
    <property type="match status" value="1"/>
</dbReference>
<keyword evidence="12" id="KW-1185">Reference proteome</keyword>
<dbReference type="PROSITE" id="PS50157">
    <property type="entry name" value="ZINC_FINGER_C2H2_2"/>
    <property type="match status" value="4"/>
</dbReference>
<evidence type="ECO:0000256" key="4">
    <source>
        <dbReference type="ARBA" id="ARBA00022771"/>
    </source>
</evidence>
<keyword evidence="8" id="KW-0539">Nucleus</keyword>
<dbReference type="SMART" id="SM00355">
    <property type="entry name" value="ZnF_C2H2"/>
    <property type="match status" value="4"/>
</dbReference>
<keyword evidence="2" id="KW-0479">Metal-binding</keyword>
<name>A0A4V1J1M1_9FUNG</name>
<reference evidence="12" key="1">
    <citation type="journal article" date="2018" name="Nat. Microbiol.">
        <title>Leveraging single-cell genomics to expand the fungal tree of life.</title>
        <authorList>
            <person name="Ahrendt S.R."/>
            <person name="Quandt C.A."/>
            <person name="Ciobanu D."/>
            <person name="Clum A."/>
            <person name="Salamov A."/>
            <person name="Andreopoulos B."/>
            <person name="Cheng J.F."/>
            <person name="Woyke T."/>
            <person name="Pelin A."/>
            <person name="Henrissat B."/>
            <person name="Reynolds N.K."/>
            <person name="Benny G.L."/>
            <person name="Smith M.E."/>
            <person name="James T.Y."/>
            <person name="Grigoriev I.V."/>
        </authorList>
    </citation>
    <scope>NUCLEOTIDE SEQUENCE [LARGE SCALE GENOMIC DNA]</scope>
    <source>
        <strain evidence="12">Benny S71-1</strain>
    </source>
</reference>
<comment type="subcellular location">
    <subcellularLocation>
        <location evidence="1">Nucleus</location>
    </subcellularLocation>
</comment>
<evidence type="ECO:0000313" key="11">
    <source>
        <dbReference type="EMBL" id="RKP25539.1"/>
    </source>
</evidence>
<dbReference type="AlphaFoldDB" id="A0A4V1J1M1"/>
<dbReference type="PANTHER" id="PTHR45718">
    <property type="entry name" value="TRANSCRIPTIONAL ACTIVATOR CUBITUS INTERRUPTUS"/>
    <property type="match status" value="1"/>
</dbReference>
<dbReference type="EMBL" id="KZ989711">
    <property type="protein sequence ID" value="RKP25539.1"/>
    <property type="molecule type" value="Genomic_DNA"/>
</dbReference>
<feature type="domain" description="C2H2-type" evidence="10">
    <location>
        <begin position="95"/>
        <end position="119"/>
    </location>
</feature>
<dbReference type="GO" id="GO:0005634">
    <property type="term" value="C:nucleus"/>
    <property type="evidence" value="ECO:0007669"/>
    <property type="project" value="UniProtKB-SubCell"/>
</dbReference>
<evidence type="ECO:0000256" key="9">
    <source>
        <dbReference type="PROSITE-ProRule" id="PRU00042"/>
    </source>
</evidence>
<dbReference type="InterPro" id="IPR056436">
    <property type="entry name" value="Znf-C2H2_ZIC1-5/GLI1-3-like"/>
</dbReference>
<evidence type="ECO:0000256" key="5">
    <source>
        <dbReference type="ARBA" id="ARBA00022833"/>
    </source>
</evidence>
<evidence type="ECO:0000256" key="3">
    <source>
        <dbReference type="ARBA" id="ARBA00022737"/>
    </source>
</evidence>
<dbReference type="InterPro" id="IPR013087">
    <property type="entry name" value="Znf_C2H2_type"/>
</dbReference>
<evidence type="ECO:0000256" key="1">
    <source>
        <dbReference type="ARBA" id="ARBA00004123"/>
    </source>
</evidence>
<evidence type="ECO:0000313" key="12">
    <source>
        <dbReference type="Proteomes" id="UP000278143"/>
    </source>
</evidence>
<feature type="non-terminal residue" evidence="11">
    <location>
        <position position="119"/>
    </location>
</feature>
<keyword evidence="5" id="KW-0862">Zinc</keyword>
<feature type="domain" description="C2H2-type" evidence="10">
    <location>
        <begin position="1"/>
        <end position="29"/>
    </location>
</feature>
<dbReference type="Pfam" id="PF00096">
    <property type="entry name" value="zf-C2H2"/>
    <property type="match status" value="1"/>
</dbReference>
<dbReference type="GO" id="GO:0000978">
    <property type="term" value="F:RNA polymerase II cis-regulatory region sequence-specific DNA binding"/>
    <property type="evidence" value="ECO:0007669"/>
    <property type="project" value="TreeGrafter"/>
</dbReference>
<evidence type="ECO:0000256" key="6">
    <source>
        <dbReference type="ARBA" id="ARBA00023015"/>
    </source>
</evidence>
<dbReference type="Proteomes" id="UP000278143">
    <property type="component" value="Unassembled WGS sequence"/>
</dbReference>
<dbReference type="OrthoDB" id="654211at2759"/>
<feature type="non-terminal residue" evidence="11">
    <location>
        <position position="1"/>
    </location>
</feature>
<proteinExistence type="predicted"/>
<feature type="domain" description="C2H2-type" evidence="10">
    <location>
        <begin position="65"/>
        <end position="94"/>
    </location>
</feature>
<evidence type="ECO:0000256" key="7">
    <source>
        <dbReference type="ARBA" id="ARBA00023163"/>
    </source>
</evidence>
<dbReference type="GO" id="GO:0008270">
    <property type="term" value="F:zinc ion binding"/>
    <property type="evidence" value="ECO:0007669"/>
    <property type="project" value="UniProtKB-KW"/>
</dbReference>
<organism evidence="11 12">
    <name type="scientific">Syncephalis pseudoplumigaleata</name>
    <dbReference type="NCBI Taxonomy" id="1712513"/>
    <lineage>
        <taxon>Eukaryota</taxon>
        <taxon>Fungi</taxon>
        <taxon>Fungi incertae sedis</taxon>
        <taxon>Zoopagomycota</taxon>
        <taxon>Zoopagomycotina</taxon>
        <taxon>Zoopagomycetes</taxon>
        <taxon>Zoopagales</taxon>
        <taxon>Piptocephalidaceae</taxon>
        <taxon>Syncephalis</taxon>
    </lineage>
</organism>
<dbReference type="InterPro" id="IPR048420">
    <property type="entry name" value="Zap1-like_Znf1"/>
</dbReference>
<dbReference type="PANTHER" id="PTHR45718:SF4">
    <property type="entry name" value="TRANSCRIPTIONAL ACTIVATOR CUBITUS INTERRUPTUS"/>
    <property type="match status" value="1"/>
</dbReference>
<sequence length="119" mass="14038">CRWLQCYEVFASLEELIQHVGKIHIGSGKPGYSCQWEGCTRGDRPFTKRHKMHNHLRTHTGERPYQCTVDNCGKRFSRPDSLATHIKTHSNVRPYHCRYSQCGKSYYHARSLRKHERAH</sequence>
<dbReference type="InterPro" id="IPR043359">
    <property type="entry name" value="GLI-like"/>
</dbReference>
<protein>
    <recommendedName>
        <fullName evidence="10">C2H2-type domain-containing protein</fullName>
    </recommendedName>
</protein>
<dbReference type="Pfam" id="PF21816">
    <property type="entry name" value="Zap1_zf1"/>
    <property type="match status" value="1"/>
</dbReference>
<evidence type="ECO:0000259" key="10">
    <source>
        <dbReference type="PROSITE" id="PS50157"/>
    </source>
</evidence>
<gene>
    <name evidence="11" type="ORF">SYNPS1DRAFT_8239</name>
</gene>
<dbReference type="Gene3D" id="3.30.160.60">
    <property type="entry name" value="Classic Zinc Finger"/>
    <property type="match status" value="4"/>
</dbReference>
<dbReference type="GO" id="GO:0000981">
    <property type="term" value="F:DNA-binding transcription factor activity, RNA polymerase II-specific"/>
    <property type="evidence" value="ECO:0007669"/>
    <property type="project" value="TreeGrafter"/>
</dbReference>
<keyword evidence="6" id="KW-0805">Transcription regulation</keyword>
<feature type="domain" description="C2H2-type" evidence="10">
    <location>
        <begin position="32"/>
        <end position="64"/>
    </location>
</feature>
<accession>A0A4V1J1M1</accession>
<dbReference type="FunFam" id="3.30.160.60:FF:000032">
    <property type="entry name" value="Krueppel-like factor 4"/>
    <property type="match status" value="1"/>
</dbReference>
<keyword evidence="7" id="KW-0804">Transcription</keyword>
<dbReference type="PROSITE" id="PS00028">
    <property type="entry name" value="ZINC_FINGER_C2H2_1"/>
    <property type="match status" value="3"/>
</dbReference>